<keyword evidence="1" id="KW-0812">Transmembrane</keyword>
<dbReference type="Proteomes" id="UP000694460">
    <property type="component" value="Unassembled WGS sequence"/>
</dbReference>
<gene>
    <name evidence="2" type="ORF">JOF57_000148</name>
</gene>
<comment type="caution">
    <text evidence="2">The sequence shown here is derived from an EMBL/GenBank/DDBJ whole genome shotgun (WGS) entry which is preliminary data.</text>
</comment>
<evidence type="ECO:0000256" key="1">
    <source>
        <dbReference type="SAM" id="Phobius"/>
    </source>
</evidence>
<keyword evidence="1" id="KW-1133">Transmembrane helix</keyword>
<accession>A0ABS4ZM90</accession>
<sequence length="185" mass="19757">MRAVAGLLAVCGVFLWGLVLSGFLLSDYYRLRPFLFHPVIFGVVGSMALAAALGLVIRNQVLKWSAVVLVVLAGLGWGGIVVFALLVAGGHESEERRLPSPDGGMELVVFTGGGFTIDPIATVRVYTNNGLLSRESYLGCFNGKRDGLKEVEWTGPRTVRIGRWSGGTTTITLDDGGRPDQTTSC</sequence>
<feature type="transmembrane region" description="Helical" evidence="1">
    <location>
        <begin position="64"/>
        <end position="87"/>
    </location>
</feature>
<dbReference type="RefSeq" id="WP_209912690.1">
    <property type="nucleotide sequence ID" value="NZ_JAGIOP010000001.1"/>
</dbReference>
<proteinExistence type="predicted"/>
<evidence type="ECO:0000313" key="2">
    <source>
        <dbReference type="EMBL" id="MBP2450263.1"/>
    </source>
</evidence>
<keyword evidence="1" id="KW-0472">Membrane</keyword>
<name>A0ABS4ZM90_9MYCO</name>
<dbReference type="EMBL" id="JAGIOP010000001">
    <property type="protein sequence ID" value="MBP2450263.1"/>
    <property type="molecule type" value="Genomic_DNA"/>
</dbReference>
<keyword evidence="3" id="KW-1185">Reference proteome</keyword>
<organism evidence="2 3">
    <name type="scientific">Mycolicibacterium lutetiense</name>
    <dbReference type="NCBI Taxonomy" id="1641992"/>
    <lineage>
        <taxon>Bacteria</taxon>
        <taxon>Bacillati</taxon>
        <taxon>Actinomycetota</taxon>
        <taxon>Actinomycetes</taxon>
        <taxon>Mycobacteriales</taxon>
        <taxon>Mycobacteriaceae</taxon>
        <taxon>Mycolicibacterium</taxon>
    </lineage>
</organism>
<feature type="transmembrane region" description="Helical" evidence="1">
    <location>
        <begin position="37"/>
        <end position="57"/>
    </location>
</feature>
<evidence type="ECO:0000313" key="3">
    <source>
        <dbReference type="Proteomes" id="UP000694460"/>
    </source>
</evidence>
<reference evidence="2 3" key="1">
    <citation type="submission" date="2021-03" db="EMBL/GenBank/DDBJ databases">
        <title>Sequencing the genomes of 1000 actinobacteria strains.</title>
        <authorList>
            <person name="Klenk H.-P."/>
        </authorList>
    </citation>
    <scope>NUCLEOTIDE SEQUENCE [LARGE SCALE GENOMIC DNA]</scope>
    <source>
        <strain evidence="2 3">DSM 46713</strain>
    </source>
</reference>
<protein>
    <submittedName>
        <fullName evidence="2">Uncharacterized protein</fullName>
    </submittedName>
</protein>